<dbReference type="Pfam" id="PF00773">
    <property type="entry name" value="RNB"/>
    <property type="match status" value="1"/>
</dbReference>
<dbReference type="SMART" id="SM00955">
    <property type="entry name" value="RNB"/>
    <property type="match status" value="1"/>
</dbReference>
<dbReference type="InterPro" id="IPR050180">
    <property type="entry name" value="RNR_Ribonuclease"/>
</dbReference>
<dbReference type="EMBL" id="QOQW01000014">
    <property type="protein sequence ID" value="RCK79275.1"/>
    <property type="molecule type" value="Genomic_DNA"/>
</dbReference>
<dbReference type="InterPro" id="IPR001900">
    <property type="entry name" value="RNase_II/R"/>
</dbReference>
<evidence type="ECO:0000313" key="4">
    <source>
        <dbReference type="Proteomes" id="UP000252355"/>
    </source>
</evidence>
<protein>
    <submittedName>
        <fullName evidence="3">3'-to-5' exoribonuclease RNase R</fullName>
    </submittedName>
</protein>
<feature type="domain" description="RNB" evidence="2">
    <location>
        <begin position="321"/>
        <end position="643"/>
    </location>
</feature>
<reference evidence="3 4" key="1">
    <citation type="submission" date="2018-05" db="EMBL/GenBank/DDBJ databases">
        <title>A metagenomic window into the 2 km-deep terrestrial subsurface aquifer revealed taxonomically and functionally diverse microbial community comprising novel uncultured bacterial lineages.</title>
        <authorList>
            <person name="Kadnikov V.V."/>
            <person name="Mardanov A.V."/>
            <person name="Beletsky A.V."/>
            <person name="Banks D."/>
            <person name="Pimenov N.V."/>
            <person name="Frank Y.A."/>
            <person name="Karnachuk O.V."/>
            <person name="Ravin N.V."/>
        </authorList>
    </citation>
    <scope>NUCLEOTIDE SEQUENCE [LARGE SCALE GENOMIC DNA]</scope>
    <source>
        <strain evidence="3">BY5</strain>
    </source>
</reference>
<dbReference type="Pfam" id="PF23161">
    <property type="entry name" value="HTH_RNase_II"/>
    <property type="match status" value="1"/>
</dbReference>
<proteinExistence type="predicted"/>
<evidence type="ECO:0000256" key="1">
    <source>
        <dbReference type="SAM" id="MobiDB-lite"/>
    </source>
</evidence>
<dbReference type="PANTHER" id="PTHR23355:SF42">
    <property type="entry name" value="RIBONUCLEASE II, CHLOROPLASTIC_MITOCHONDRIAL"/>
    <property type="match status" value="1"/>
</dbReference>
<dbReference type="Proteomes" id="UP000252355">
    <property type="component" value="Unassembled WGS sequence"/>
</dbReference>
<dbReference type="GO" id="GO:0003723">
    <property type="term" value="F:RNA binding"/>
    <property type="evidence" value="ECO:0007669"/>
    <property type="project" value="InterPro"/>
</dbReference>
<gene>
    <name evidence="3" type="ORF">OZSIB_0146</name>
</gene>
<dbReference type="InterPro" id="IPR056404">
    <property type="entry name" value="HTH_RNase_II"/>
</dbReference>
<dbReference type="PANTHER" id="PTHR23355">
    <property type="entry name" value="RIBONUCLEASE"/>
    <property type="match status" value="1"/>
</dbReference>
<feature type="compositionally biased region" description="Low complexity" evidence="1">
    <location>
        <begin position="281"/>
        <end position="306"/>
    </location>
</feature>
<organism evidence="3 4">
    <name type="scientific">Candidatus Ozemobacter sibiricus</name>
    <dbReference type="NCBI Taxonomy" id="2268124"/>
    <lineage>
        <taxon>Bacteria</taxon>
        <taxon>Candidatus Ozemobacteria</taxon>
        <taxon>Candidatus Ozemobacterales</taxon>
        <taxon>Candidatus Ozemobacteraceae</taxon>
        <taxon>Candidatus Ozemobacter</taxon>
    </lineage>
</organism>
<name>A0A367ZMC0_9BACT</name>
<feature type="region of interest" description="Disordered" evidence="1">
    <location>
        <begin position="271"/>
        <end position="306"/>
    </location>
</feature>
<sequence>MSLQVGQIVEFQAKDPPVQLGVVLAITPKGVRLLQLNRKETTVTERSVLHHTAQAKASPHDLDDCWEKARQIDEKRQRLAARIDLGELHDLLQADPRPYGLAEMAGFLAEAGNEDMEAALLRRLAADPFYFRQRKEGYVPVPADEVRAALEREEKRHRQEAEDQALIDELKRGAGGVPLAELPRVAAVLDSLVQIVLWGAEAPVPKRLHEILERAGLHQPRPLFGFLVKIGRFGPDEHLDLLRYKVPTAFPPELEEEAARLLARFAPAAASPGVTGEPARGSSPDAAAGGEPGAASASYAGSEPSSAVAPSGAAMGVAVGRRDLRGLPTWAIDAETTRDRDDAFSLTVDEGGYTLWIHVSDVAASIPIASPLDREASRRGTTIYLPEGNIPMLPPIISEQALSLSDAGDRPALTWEIRLDAEGAILSHRIYRSLVRVTVATDYLTADSWLAPALPPEAAEESSAVLAHPSGNRVGRGVDLEGTTWTSPTAPLLAAAVRLAGKLRCRRRLAGALLVERQPELKLTLTPDGRVELGYRSGNSPSAEMIMEFMVLANHLAARYCQEHDLPCLYRSQERAENLPDLPAEFQPVAFFQALRFFRKTVLGATPGHHSSLGVGPYCQVTSPLRRYSDLLIQRQLAGHLDHGQAPYDAEGFHQALLAADEATRTAETIMRERQAYWVLKFLQQELAAGRDAWPAVVVDQTPTDVVVYFEAICEFRTCRRPAHDVAVGQRVTLRVKKADPFEGLLRLEVMP</sequence>
<dbReference type="InterPro" id="IPR012340">
    <property type="entry name" value="NA-bd_OB-fold"/>
</dbReference>
<comment type="caution">
    <text evidence="3">The sequence shown here is derived from an EMBL/GenBank/DDBJ whole genome shotgun (WGS) entry which is preliminary data.</text>
</comment>
<accession>A0A367ZMC0</accession>
<dbReference type="GO" id="GO:0000175">
    <property type="term" value="F:3'-5'-RNA exonuclease activity"/>
    <property type="evidence" value="ECO:0007669"/>
    <property type="project" value="TreeGrafter"/>
</dbReference>
<dbReference type="AlphaFoldDB" id="A0A367ZMC0"/>
<dbReference type="SUPFAM" id="SSF50249">
    <property type="entry name" value="Nucleic acid-binding proteins"/>
    <property type="match status" value="1"/>
</dbReference>
<dbReference type="GO" id="GO:0006402">
    <property type="term" value="P:mRNA catabolic process"/>
    <property type="evidence" value="ECO:0007669"/>
    <property type="project" value="TreeGrafter"/>
</dbReference>
<dbReference type="GO" id="GO:0000932">
    <property type="term" value="C:P-body"/>
    <property type="evidence" value="ECO:0007669"/>
    <property type="project" value="TreeGrafter"/>
</dbReference>
<evidence type="ECO:0000313" key="3">
    <source>
        <dbReference type="EMBL" id="RCK79275.1"/>
    </source>
</evidence>
<evidence type="ECO:0000259" key="2">
    <source>
        <dbReference type="SMART" id="SM00955"/>
    </source>
</evidence>